<feature type="domain" description="Thioredoxin" evidence="2">
    <location>
        <begin position="23"/>
        <end position="117"/>
    </location>
</feature>
<dbReference type="OrthoDB" id="78947at2759"/>
<proteinExistence type="inferred from homology"/>
<sequence length="121" mass="13628">MPLHVSTATPEAIATTLESSPCQKPSYLVVYASLMDGRSWCGDCRDAETFVNAKFADSPHVVTVVYAGQREEWRQTDNPWRQAPFSITALPTIVKVLDEKWEYLVEGDVYDQEKLDAFVKA</sequence>
<dbReference type="GO" id="GO:0047134">
    <property type="term" value="F:protein-disulfide reductase [NAD(P)H] activity"/>
    <property type="evidence" value="ECO:0007669"/>
    <property type="project" value="InterPro"/>
</dbReference>
<gene>
    <name evidence="3" type="ORF">BJ875DRAFT_459242</name>
</gene>
<dbReference type="Gene3D" id="3.40.30.10">
    <property type="entry name" value="Glutaredoxin"/>
    <property type="match status" value="1"/>
</dbReference>
<keyword evidence="4" id="KW-1185">Reference proteome</keyword>
<reference evidence="3" key="1">
    <citation type="journal article" date="2021" name="IMA Fungus">
        <title>Genomic characterization of three marine fungi, including Emericellopsis atlantica sp. nov. with signatures of a generalist lifestyle and marine biomass degradation.</title>
        <authorList>
            <person name="Hagestad O.C."/>
            <person name="Hou L."/>
            <person name="Andersen J.H."/>
            <person name="Hansen E.H."/>
            <person name="Altermark B."/>
            <person name="Li C."/>
            <person name="Kuhnert E."/>
            <person name="Cox R.J."/>
            <person name="Crous P.W."/>
            <person name="Spatafora J.W."/>
            <person name="Lail K."/>
            <person name="Amirebrahimi M."/>
            <person name="Lipzen A."/>
            <person name="Pangilinan J."/>
            <person name="Andreopoulos W."/>
            <person name="Hayes R.D."/>
            <person name="Ng V."/>
            <person name="Grigoriev I.V."/>
            <person name="Jackson S.A."/>
            <person name="Sutton T.D.S."/>
            <person name="Dobson A.D.W."/>
            <person name="Rama T."/>
        </authorList>
    </citation>
    <scope>NUCLEOTIDE SEQUENCE</scope>
    <source>
        <strain evidence="3">TRa018bII</strain>
    </source>
</reference>
<dbReference type="GO" id="GO:0005829">
    <property type="term" value="C:cytosol"/>
    <property type="evidence" value="ECO:0007669"/>
    <property type="project" value="TreeGrafter"/>
</dbReference>
<dbReference type="PANTHER" id="PTHR12452">
    <property type="entry name" value="42-9-9 PROTEIN-RELATED"/>
    <property type="match status" value="1"/>
</dbReference>
<dbReference type="InterPro" id="IPR036249">
    <property type="entry name" value="Thioredoxin-like_sf"/>
</dbReference>
<dbReference type="Pfam" id="PF06110">
    <property type="entry name" value="TXD17-like_Trx"/>
    <property type="match status" value="1"/>
</dbReference>
<protein>
    <recommendedName>
        <fullName evidence="2">Thioredoxin domain-containing protein</fullName>
    </recommendedName>
</protein>
<dbReference type="InterPro" id="IPR010357">
    <property type="entry name" value="TXNDC17_dom"/>
</dbReference>
<dbReference type="InterPro" id="IPR045108">
    <property type="entry name" value="TXNDC17-like"/>
</dbReference>
<comment type="similarity">
    <text evidence="1">Belongs to the thioredoxin family.</text>
</comment>
<dbReference type="SUPFAM" id="SSF52833">
    <property type="entry name" value="Thioredoxin-like"/>
    <property type="match status" value="1"/>
</dbReference>
<dbReference type="AlphaFoldDB" id="A0A9P8C6M1"/>
<comment type="caution">
    <text evidence="3">The sequence shown here is derived from an EMBL/GenBank/DDBJ whole genome shotgun (WGS) entry which is preliminary data.</text>
</comment>
<dbReference type="EMBL" id="MU251433">
    <property type="protein sequence ID" value="KAG9235392.1"/>
    <property type="molecule type" value="Genomic_DNA"/>
</dbReference>
<dbReference type="Proteomes" id="UP000824998">
    <property type="component" value="Unassembled WGS sequence"/>
</dbReference>
<accession>A0A9P8C6M1</accession>
<evidence type="ECO:0000259" key="2">
    <source>
        <dbReference type="Pfam" id="PF06110"/>
    </source>
</evidence>
<evidence type="ECO:0000256" key="1">
    <source>
        <dbReference type="ARBA" id="ARBA00008987"/>
    </source>
</evidence>
<organism evidence="3 4">
    <name type="scientific">Amylocarpus encephaloides</name>
    <dbReference type="NCBI Taxonomy" id="45428"/>
    <lineage>
        <taxon>Eukaryota</taxon>
        <taxon>Fungi</taxon>
        <taxon>Dikarya</taxon>
        <taxon>Ascomycota</taxon>
        <taxon>Pezizomycotina</taxon>
        <taxon>Leotiomycetes</taxon>
        <taxon>Helotiales</taxon>
        <taxon>Helotiales incertae sedis</taxon>
        <taxon>Amylocarpus</taxon>
    </lineage>
</organism>
<name>A0A9P8C6M1_9HELO</name>
<evidence type="ECO:0000313" key="3">
    <source>
        <dbReference type="EMBL" id="KAG9235392.1"/>
    </source>
</evidence>
<dbReference type="PANTHER" id="PTHR12452:SF0">
    <property type="entry name" value="THIOREDOXIN DOMAIN-CONTAINING PROTEIN 17"/>
    <property type="match status" value="1"/>
</dbReference>
<evidence type="ECO:0000313" key="4">
    <source>
        <dbReference type="Proteomes" id="UP000824998"/>
    </source>
</evidence>